<sequence length="264" mass="28362">MAPQLLESVSRGAQQDKLYGPLLDASLLLSQSRAGGEAGGGRARRERDRGCSRSSPRPALHPTRTDKSQSRLTRGPGSARSALHRLLQITNGTPGNHCGARRPKETTEIRGARNAGAADAQGLLACTVKEATKAGEQGRSEHGGWRQCILQWWTAAAISVRVVAASRALAEPTQNGRGMRTHCRMRGERVAAWGCPLHLHLCQAGWAPLRADSRTDRGLPLLRRGRGTGRSAGGWAFGRGRTHGTVPELFRGVEHPVPGARHKT</sequence>
<feature type="region of interest" description="Disordered" evidence="1">
    <location>
        <begin position="33"/>
        <end position="79"/>
    </location>
</feature>
<protein>
    <submittedName>
        <fullName evidence="2">Uncharacterized protein</fullName>
    </submittedName>
</protein>
<accession>A0AAV7VRM6</accession>
<organism evidence="2 3">
    <name type="scientific">Pleurodeles waltl</name>
    <name type="common">Iberian ribbed newt</name>
    <dbReference type="NCBI Taxonomy" id="8319"/>
    <lineage>
        <taxon>Eukaryota</taxon>
        <taxon>Metazoa</taxon>
        <taxon>Chordata</taxon>
        <taxon>Craniata</taxon>
        <taxon>Vertebrata</taxon>
        <taxon>Euteleostomi</taxon>
        <taxon>Amphibia</taxon>
        <taxon>Batrachia</taxon>
        <taxon>Caudata</taxon>
        <taxon>Salamandroidea</taxon>
        <taxon>Salamandridae</taxon>
        <taxon>Pleurodelinae</taxon>
        <taxon>Pleurodeles</taxon>
    </lineage>
</organism>
<keyword evidence="3" id="KW-1185">Reference proteome</keyword>
<name>A0AAV7VRM6_PLEWA</name>
<dbReference type="EMBL" id="JANPWB010000003">
    <property type="protein sequence ID" value="KAJ1203307.1"/>
    <property type="molecule type" value="Genomic_DNA"/>
</dbReference>
<evidence type="ECO:0000313" key="2">
    <source>
        <dbReference type="EMBL" id="KAJ1203307.1"/>
    </source>
</evidence>
<evidence type="ECO:0000313" key="3">
    <source>
        <dbReference type="Proteomes" id="UP001066276"/>
    </source>
</evidence>
<dbReference type="Proteomes" id="UP001066276">
    <property type="component" value="Chromosome 2_1"/>
</dbReference>
<evidence type="ECO:0000256" key="1">
    <source>
        <dbReference type="SAM" id="MobiDB-lite"/>
    </source>
</evidence>
<reference evidence="2" key="1">
    <citation type="journal article" date="2022" name="bioRxiv">
        <title>Sequencing and chromosome-scale assembly of the giantPleurodeles waltlgenome.</title>
        <authorList>
            <person name="Brown T."/>
            <person name="Elewa A."/>
            <person name="Iarovenko S."/>
            <person name="Subramanian E."/>
            <person name="Araus A.J."/>
            <person name="Petzold A."/>
            <person name="Susuki M."/>
            <person name="Suzuki K.-i.T."/>
            <person name="Hayashi T."/>
            <person name="Toyoda A."/>
            <person name="Oliveira C."/>
            <person name="Osipova E."/>
            <person name="Leigh N.D."/>
            <person name="Simon A."/>
            <person name="Yun M.H."/>
        </authorList>
    </citation>
    <scope>NUCLEOTIDE SEQUENCE</scope>
    <source>
        <strain evidence="2">20211129_DDA</strain>
        <tissue evidence="2">Liver</tissue>
    </source>
</reference>
<gene>
    <name evidence="2" type="ORF">NDU88_007095</name>
</gene>
<proteinExistence type="predicted"/>
<dbReference type="AlphaFoldDB" id="A0AAV7VRM6"/>
<comment type="caution">
    <text evidence="2">The sequence shown here is derived from an EMBL/GenBank/DDBJ whole genome shotgun (WGS) entry which is preliminary data.</text>
</comment>